<dbReference type="AlphaFoldDB" id="A0A9P5PGF7"/>
<protein>
    <recommendedName>
        <fullName evidence="3">G domain-containing protein</fullName>
    </recommendedName>
</protein>
<dbReference type="InterPro" id="IPR006073">
    <property type="entry name" value="GTP-bd"/>
</dbReference>
<dbReference type="SUPFAM" id="SSF52540">
    <property type="entry name" value="P-loop containing nucleoside triphosphate hydrolases"/>
    <property type="match status" value="1"/>
</dbReference>
<name>A0A9P5PGF7_9AGAR</name>
<keyword evidence="5" id="KW-1185">Reference proteome</keyword>
<evidence type="ECO:0000313" key="4">
    <source>
        <dbReference type="EMBL" id="KAF9062737.1"/>
    </source>
</evidence>
<feature type="domain" description="G" evidence="3">
    <location>
        <begin position="38"/>
        <end position="162"/>
    </location>
</feature>
<evidence type="ECO:0000256" key="2">
    <source>
        <dbReference type="SAM" id="MobiDB-lite"/>
    </source>
</evidence>
<proteinExistence type="predicted"/>
<dbReference type="InterPro" id="IPR027417">
    <property type="entry name" value="P-loop_NTPase"/>
</dbReference>
<evidence type="ECO:0000313" key="5">
    <source>
        <dbReference type="Proteomes" id="UP000772434"/>
    </source>
</evidence>
<feature type="coiled-coil region" evidence="1">
    <location>
        <begin position="449"/>
        <end position="501"/>
    </location>
</feature>
<comment type="caution">
    <text evidence="4">The sequence shown here is derived from an EMBL/GenBank/DDBJ whole genome shotgun (WGS) entry which is preliminary data.</text>
</comment>
<dbReference type="Proteomes" id="UP000772434">
    <property type="component" value="Unassembled WGS sequence"/>
</dbReference>
<feature type="region of interest" description="Disordered" evidence="2">
    <location>
        <begin position="1"/>
        <end position="27"/>
    </location>
</feature>
<organism evidence="4 5">
    <name type="scientific">Rhodocollybia butyracea</name>
    <dbReference type="NCBI Taxonomy" id="206335"/>
    <lineage>
        <taxon>Eukaryota</taxon>
        <taxon>Fungi</taxon>
        <taxon>Dikarya</taxon>
        <taxon>Basidiomycota</taxon>
        <taxon>Agaricomycotina</taxon>
        <taxon>Agaricomycetes</taxon>
        <taxon>Agaricomycetidae</taxon>
        <taxon>Agaricales</taxon>
        <taxon>Marasmiineae</taxon>
        <taxon>Omphalotaceae</taxon>
        <taxon>Rhodocollybia</taxon>
    </lineage>
</organism>
<gene>
    <name evidence="4" type="ORF">BDP27DRAFT_1451637</name>
</gene>
<dbReference type="GO" id="GO:0005525">
    <property type="term" value="F:GTP binding"/>
    <property type="evidence" value="ECO:0007669"/>
    <property type="project" value="InterPro"/>
</dbReference>
<dbReference type="PRINTS" id="PR00449">
    <property type="entry name" value="RASTRNSFRMNG"/>
</dbReference>
<accession>A0A9P5PGF7</accession>
<keyword evidence="1" id="KW-0175">Coiled coil</keyword>
<reference evidence="4" key="1">
    <citation type="submission" date="2020-11" db="EMBL/GenBank/DDBJ databases">
        <authorList>
            <consortium name="DOE Joint Genome Institute"/>
            <person name="Ahrendt S."/>
            <person name="Riley R."/>
            <person name="Andreopoulos W."/>
            <person name="Labutti K."/>
            <person name="Pangilinan J."/>
            <person name="Ruiz-Duenas F.J."/>
            <person name="Barrasa J.M."/>
            <person name="Sanchez-Garcia M."/>
            <person name="Camarero S."/>
            <person name="Miyauchi S."/>
            <person name="Serrano A."/>
            <person name="Linde D."/>
            <person name="Babiker R."/>
            <person name="Drula E."/>
            <person name="Ayuso-Fernandez I."/>
            <person name="Pacheco R."/>
            <person name="Padilla G."/>
            <person name="Ferreira P."/>
            <person name="Barriuso J."/>
            <person name="Kellner H."/>
            <person name="Castanera R."/>
            <person name="Alfaro M."/>
            <person name="Ramirez L."/>
            <person name="Pisabarro A.G."/>
            <person name="Kuo A."/>
            <person name="Tritt A."/>
            <person name="Lipzen A."/>
            <person name="He G."/>
            <person name="Yan M."/>
            <person name="Ng V."/>
            <person name="Cullen D."/>
            <person name="Martin F."/>
            <person name="Rosso M.-N."/>
            <person name="Henrissat B."/>
            <person name="Hibbett D."/>
            <person name="Martinez A.T."/>
            <person name="Grigoriev I.V."/>
        </authorList>
    </citation>
    <scope>NUCLEOTIDE SEQUENCE</scope>
    <source>
        <strain evidence="4">AH 40177</strain>
    </source>
</reference>
<evidence type="ECO:0000259" key="3">
    <source>
        <dbReference type="Pfam" id="PF01926"/>
    </source>
</evidence>
<dbReference type="EMBL" id="JADNRY010000164">
    <property type="protein sequence ID" value="KAF9062737.1"/>
    <property type="molecule type" value="Genomic_DNA"/>
</dbReference>
<dbReference type="OrthoDB" id="391988at2759"/>
<dbReference type="Gene3D" id="3.40.50.300">
    <property type="entry name" value="P-loop containing nucleotide triphosphate hydrolases"/>
    <property type="match status" value="1"/>
</dbReference>
<dbReference type="Pfam" id="PF01926">
    <property type="entry name" value="MMR_HSR1"/>
    <property type="match status" value="1"/>
</dbReference>
<sequence length="569" mass="64513">MSTSMVNSFPSPNISTQNSEQELPSSTEEILKSCDRFRILVLGKSGAGKSSLINATFGVNVANVSHEVSGVSDIHNEITYAENSKFILHDSQGFVAGETQNYETVKKFITDRAKQRELKDRLHAIWFCMEVPTENGALFEKADETFLALDIKNVPVVVVFTKYDLLIRKFEREADDHIGDEELEAIVNLKAEEFYNKTCVLPLNAITRNRKSPITHVRVSTRRRYNYTLATLVVETQKNLDEHVSFLWRSAQRASVDEKINGCIAVGKKKYWRTLSSSLHFPGKTLQQCLSRIHDDMVDVWNFNDPLNHLKSDKFKNMMALLVDDLHESKHRKESISFSQAYDMAASLIPNGIIPMASLGAAAGFVVVQWILQVYQEIPSILRLLMGYICDLAHILQCLFWIMHGHEQAFEVNWALIALAMEEYESTGARSTIHKEIRSFVTPHMLFRLKHKAKALEKLDHILQNAENLDEPLEKLDHSIRDTQDDQKDEALEKLDRILQNIRFSTEHSGQAPKLSLTFTKSDQFSFDVFSFGSSLSSTPVGSDFETFVGLGYGLGYVFFISHLVIPGP</sequence>
<dbReference type="CDD" id="cd00882">
    <property type="entry name" value="Ras_like_GTPase"/>
    <property type="match status" value="1"/>
</dbReference>
<evidence type="ECO:0000256" key="1">
    <source>
        <dbReference type="SAM" id="Coils"/>
    </source>
</evidence>